<reference evidence="2" key="2">
    <citation type="journal article" date="2024" name="Plant">
        <title>Genomic evolution and insights into agronomic trait innovations of Sesamum species.</title>
        <authorList>
            <person name="Miao H."/>
            <person name="Wang L."/>
            <person name="Qu L."/>
            <person name="Liu H."/>
            <person name="Sun Y."/>
            <person name="Le M."/>
            <person name="Wang Q."/>
            <person name="Wei S."/>
            <person name="Zheng Y."/>
            <person name="Lin W."/>
            <person name="Duan Y."/>
            <person name="Cao H."/>
            <person name="Xiong S."/>
            <person name="Wang X."/>
            <person name="Wei L."/>
            <person name="Li C."/>
            <person name="Ma Q."/>
            <person name="Ju M."/>
            <person name="Zhao R."/>
            <person name="Li G."/>
            <person name="Mu C."/>
            <person name="Tian Q."/>
            <person name="Mei H."/>
            <person name="Zhang T."/>
            <person name="Gao T."/>
            <person name="Zhang H."/>
        </authorList>
    </citation>
    <scope>NUCLEOTIDE SEQUENCE</scope>
    <source>
        <strain evidence="2">G02</strain>
    </source>
</reference>
<evidence type="ECO:0000313" key="2">
    <source>
        <dbReference type="EMBL" id="KAL0303195.1"/>
    </source>
</evidence>
<dbReference type="AlphaFoldDB" id="A0AAW2K8Z5"/>
<sequence length="69" mass="7396">MFLLQDGLQLEPAQSYPPEVAQSSLPPPDGTTCCTIGKLHPSCPRPPPDHSRHPQVLVAPPASRAMPCQ</sequence>
<organism evidence="2">
    <name type="scientific">Sesamum radiatum</name>
    <name type="common">Black benniseed</name>
    <dbReference type="NCBI Taxonomy" id="300843"/>
    <lineage>
        <taxon>Eukaryota</taxon>
        <taxon>Viridiplantae</taxon>
        <taxon>Streptophyta</taxon>
        <taxon>Embryophyta</taxon>
        <taxon>Tracheophyta</taxon>
        <taxon>Spermatophyta</taxon>
        <taxon>Magnoliopsida</taxon>
        <taxon>eudicotyledons</taxon>
        <taxon>Gunneridae</taxon>
        <taxon>Pentapetalae</taxon>
        <taxon>asterids</taxon>
        <taxon>lamiids</taxon>
        <taxon>Lamiales</taxon>
        <taxon>Pedaliaceae</taxon>
        <taxon>Sesamum</taxon>
    </lineage>
</organism>
<comment type="caution">
    <text evidence="2">The sequence shown here is derived from an EMBL/GenBank/DDBJ whole genome shotgun (WGS) entry which is preliminary data.</text>
</comment>
<evidence type="ECO:0000256" key="1">
    <source>
        <dbReference type="SAM" id="MobiDB-lite"/>
    </source>
</evidence>
<name>A0AAW2K8Z5_SESRA</name>
<reference evidence="2" key="1">
    <citation type="submission" date="2020-06" db="EMBL/GenBank/DDBJ databases">
        <authorList>
            <person name="Li T."/>
            <person name="Hu X."/>
            <person name="Zhang T."/>
            <person name="Song X."/>
            <person name="Zhang H."/>
            <person name="Dai N."/>
            <person name="Sheng W."/>
            <person name="Hou X."/>
            <person name="Wei L."/>
        </authorList>
    </citation>
    <scope>NUCLEOTIDE SEQUENCE</scope>
    <source>
        <strain evidence="2">G02</strain>
        <tissue evidence="2">Leaf</tissue>
    </source>
</reference>
<protein>
    <submittedName>
        <fullName evidence="2">Uncharacterized protein</fullName>
    </submittedName>
</protein>
<gene>
    <name evidence="2" type="ORF">Sradi_6187600</name>
</gene>
<feature type="region of interest" description="Disordered" evidence="1">
    <location>
        <begin position="1"/>
        <end position="69"/>
    </location>
</feature>
<dbReference type="EMBL" id="JACGWJ010000029">
    <property type="protein sequence ID" value="KAL0303195.1"/>
    <property type="molecule type" value="Genomic_DNA"/>
</dbReference>
<accession>A0AAW2K8Z5</accession>
<proteinExistence type="predicted"/>